<feature type="transmembrane region" description="Helical" evidence="5">
    <location>
        <begin position="475"/>
        <end position="497"/>
    </location>
</feature>
<keyword evidence="4 5" id="KW-0472">Membrane</keyword>
<dbReference type="PANTHER" id="PTHR22950">
    <property type="entry name" value="AMINO ACID TRANSPORTER"/>
    <property type="match status" value="1"/>
</dbReference>
<accession>A0AAV2IH19</accession>
<evidence type="ECO:0000256" key="2">
    <source>
        <dbReference type="ARBA" id="ARBA00022692"/>
    </source>
</evidence>
<comment type="subcellular location">
    <subcellularLocation>
        <location evidence="1">Membrane</location>
        <topology evidence="1">Multi-pass membrane protein</topology>
    </subcellularLocation>
</comment>
<comment type="caution">
    <text evidence="7">The sequence shown here is derived from an EMBL/GenBank/DDBJ whole genome shotgun (WGS) entry which is preliminary data.</text>
</comment>
<proteinExistence type="predicted"/>
<feature type="transmembrane region" description="Helical" evidence="5">
    <location>
        <begin position="408"/>
        <end position="427"/>
    </location>
</feature>
<keyword evidence="2 5" id="KW-0812">Transmembrane</keyword>
<name>A0AAV2IH19_LYMST</name>
<feature type="transmembrane region" description="Helical" evidence="5">
    <location>
        <begin position="224"/>
        <end position="241"/>
    </location>
</feature>
<keyword evidence="8" id="KW-1185">Reference proteome</keyword>
<feature type="transmembrane region" description="Helical" evidence="5">
    <location>
        <begin position="253"/>
        <end position="270"/>
    </location>
</feature>
<evidence type="ECO:0000313" key="7">
    <source>
        <dbReference type="EMBL" id="CAL1545405.1"/>
    </source>
</evidence>
<evidence type="ECO:0000256" key="1">
    <source>
        <dbReference type="ARBA" id="ARBA00004141"/>
    </source>
</evidence>
<keyword evidence="3 5" id="KW-1133">Transmembrane helix</keyword>
<feature type="transmembrane region" description="Helical" evidence="5">
    <location>
        <begin position="98"/>
        <end position="117"/>
    </location>
</feature>
<dbReference type="AlphaFoldDB" id="A0AAV2IH19"/>
<dbReference type="InterPro" id="IPR013057">
    <property type="entry name" value="AA_transpt_TM"/>
</dbReference>
<gene>
    <name evidence="7" type="ORF">GSLYS_00018888001</name>
</gene>
<dbReference type="EMBL" id="CAXITT010000707">
    <property type="protein sequence ID" value="CAL1545405.1"/>
    <property type="molecule type" value="Genomic_DNA"/>
</dbReference>
<dbReference type="Pfam" id="PF01490">
    <property type="entry name" value="Aa_trans"/>
    <property type="match status" value="1"/>
</dbReference>
<feature type="transmembrane region" description="Helical" evidence="5">
    <location>
        <begin position="320"/>
        <end position="344"/>
    </location>
</feature>
<sequence>MAENEAKETSHLIKFEKELYTKSAPVNDSSSLIGRRLSKSDSSINDAVVNEDSIMVFPTGGIIGEAEGHTSYHSSVDEHLLTSDRSLLESTTSNMETLMHLLKGNIGTGILALPIAIKHAGLWTGFFGLLVIGTIAVHCMHILVNCSHILCKRSTSLSLDYADVMEICLKTGPPKLRKFAHAARHIVNGFLIFTQFGFCCVYIVFVATNVQKVVTHFHEEGPNIQVYELIVTALLIPYVCVRNLQMLAPFSAFANILTVTGLIITFQYIVQGLPNVSERPSFSNIEELPLFFGTAVFAVEGISLVLPLENKMKNPQDFGGWFGVLNLGMVTTVCLYASIGFYGYLKFGDEVKDSITLSLPDDSWLYLGVRLMFALAIFISYNIQFYVPINILWPQLRHFFSNRIIHKYGEYPFRIVLVLVTYGFAAFVPHLDLLISLIGAFLSTALALILPAFIEVVTLSAEGEHLPGYILLKNIFIFLFGIIGCVTGTYAAIKAIVESF</sequence>
<reference evidence="7 8" key="1">
    <citation type="submission" date="2024-04" db="EMBL/GenBank/DDBJ databases">
        <authorList>
            <consortium name="Genoscope - CEA"/>
            <person name="William W."/>
        </authorList>
    </citation>
    <scope>NUCLEOTIDE SEQUENCE [LARGE SCALE GENOMIC DNA]</scope>
</reference>
<feature type="transmembrane region" description="Helical" evidence="5">
    <location>
        <begin position="364"/>
        <end position="387"/>
    </location>
</feature>
<dbReference type="GO" id="GO:0015179">
    <property type="term" value="F:L-amino acid transmembrane transporter activity"/>
    <property type="evidence" value="ECO:0007669"/>
    <property type="project" value="TreeGrafter"/>
</dbReference>
<evidence type="ECO:0000256" key="3">
    <source>
        <dbReference type="ARBA" id="ARBA00022989"/>
    </source>
</evidence>
<dbReference type="PANTHER" id="PTHR22950:SF349">
    <property type="entry name" value="AMINO ACID TRANSPORTER TRANSMEMBRANE DOMAIN-CONTAINING PROTEIN"/>
    <property type="match status" value="1"/>
</dbReference>
<evidence type="ECO:0000313" key="8">
    <source>
        <dbReference type="Proteomes" id="UP001497497"/>
    </source>
</evidence>
<evidence type="ECO:0000259" key="6">
    <source>
        <dbReference type="Pfam" id="PF01490"/>
    </source>
</evidence>
<protein>
    <recommendedName>
        <fullName evidence="6">Amino acid transporter transmembrane domain-containing protein</fullName>
    </recommendedName>
</protein>
<feature type="transmembrane region" description="Helical" evidence="5">
    <location>
        <begin position="185"/>
        <end position="204"/>
    </location>
</feature>
<feature type="transmembrane region" description="Helical" evidence="5">
    <location>
        <begin position="433"/>
        <end position="454"/>
    </location>
</feature>
<evidence type="ECO:0000256" key="5">
    <source>
        <dbReference type="SAM" id="Phobius"/>
    </source>
</evidence>
<feature type="domain" description="Amino acid transporter transmembrane" evidence="6">
    <location>
        <begin position="91"/>
        <end position="493"/>
    </location>
</feature>
<dbReference type="Proteomes" id="UP001497497">
    <property type="component" value="Unassembled WGS sequence"/>
</dbReference>
<dbReference type="GO" id="GO:0005774">
    <property type="term" value="C:vacuolar membrane"/>
    <property type="evidence" value="ECO:0007669"/>
    <property type="project" value="TreeGrafter"/>
</dbReference>
<organism evidence="7 8">
    <name type="scientific">Lymnaea stagnalis</name>
    <name type="common">Great pond snail</name>
    <name type="synonym">Helix stagnalis</name>
    <dbReference type="NCBI Taxonomy" id="6523"/>
    <lineage>
        <taxon>Eukaryota</taxon>
        <taxon>Metazoa</taxon>
        <taxon>Spiralia</taxon>
        <taxon>Lophotrochozoa</taxon>
        <taxon>Mollusca</taxon>
        <taxon>Gastropoda</taxon>
        <taxon>Heterobranchia</taxon>
        <taxon>Euthyneura</taxon>
        <taxon>Panpulmonata</taxon>
        <taxon>Hygrophila</taxon>
        <taxon>Lymnaeoidea</taxon>
        <taxon>Lymnaeidae</taxon>
        <taxon>Lymnaea</taxon>
    </lineage>
</organism>
<feature type="transmembrane region" description="Helical" evidence="5">
    <location>
        <begin position="123"/>
        <end position="144"/>
    </location>
</feature>
<feature type="transmembrane region" description="Helical" evidence="5">
    <location>
        <begin position="290"/>
        <end position="308"/>
    </location>
</feature>
<evidence type="ECO:0000256" key="4">
    <source>
        <dbReference type="ARBA" id="ARBA00023136"/>
    </source>
</evidence>